<feature type="domain" description="Thiolase C-terminal" evidence="11">
    <location>
        <begin position="275"/>
        <end position="392"/>
    </location>
</feature>
<reference evidence="12 13" key="2">
    <citation type="submission" date="2015-05" db="EMBL/GenBank/DDBJ databases">
        <authorList>
            <person name="Morales-Cruz A."/>
            <person name="Amrine K.C."/>
            <person name="Cantu D."/>
        </authorList>
    </citation>
    <scope>NUCLEOTIDE SEQUENCE [LARGE SCALE GENOMIC DNA]</scope>
    <source>
        <strain evidence="12">UCRPC4</strain>
    </source>
</reference>
<dbReference type="InterPro" id="IPR020610">
    <property type="entry name" value="Thiolase_AS"/>
</dbReference>
<dbReference type="PIRSF" id="PIRSF000429">
    <property type="entry name" value="Ac-CoA_Ac_transf"/>
    <property type="match status" value="1"/>
</dbReference>
<dbReference type="PROSITE" id="PS00099">
    <property type="entry name" value="THIOLASE_3"/>
    <property type="match status" value="1"/>
</dbReference>
<evidence type="ECO:0000256" key="6">
    <source>
        <dbReference type="ARBA" id="ARBA00024073"/>
    </source>
</evidence>
<dbReference type="InterPro" id="IPR020613">
    <property type="entry name" value="Thiolase_CS"/>
</dbReference>
<dbReference type="GO" id="GO:0006635">
    <property type="term" value="P:fatty acid beta-oxidation"/>
    <property type="evidence" value="ECO:0007669"/>
    <property type="project" value="TreeGrafter"/>
</dbReference>
<sequence>MAQIPKGLSNVLRKADSDIVILSSLRTPVTRAYKGGFKDAYPEELGYHVLKATLAANPNLDPALIDDVAMGSVLQELGGYKSGLHRQCSSGLHAITVMAHSLQNGNINIGIGGGMESMTRNYGSKAIPTVLWPDLKDSPIKDARDCIMSMGITSENVAERYGVSREDQDAFSVRSHLRASEAQKSGKFDKEIIPVTTRSAPADGAEKGETVTISKDDGIRHTATLESMTKLKPVFKPDGASTAGNSSQVSDGAAATLMMRRSTANELGLSSSIIGKWVHSVAIGCTPDEMGVGPAIAIPKLLDQTGLQVNDINVWEINEAFASQAIYCVRKLEIDEEKVNPNGGAIALGHPLGATGARQLATLLPELERRQEQLGVISMCIGTGAGMAALFVKE</sequence>
<evidence type="ECO:0000313" key="13">
    <source>
        <dbReference type="Proteomes" id="UP000053317"/>
    </source>
</evidence>
<dbReference type="InterPro" id="IPR050215">
    <property type="entry name" value="Thiolase-like_sf_Thiolase"/>
</dbReference>
<dbReference type="InterPro" id="IPR016039">
    <property type="entry name" value="Thiolase-like"/>
</dbReference>
<dbReference type="NCBIfam" id="TIGR01930">
    <property type="entry name" value="AcCoA-C-Actrans"/>
    <property type="match status" value="1"/>
</dbReference>
<keyword evidence="13" id="KW-1185">Reference proteome</keyword>
<dbReference type="Proteomes" id="UP000053317">
    <property type="component" value="Unassembled WGS sequence"/>
</dbReference>
<feature type="active site" description="Proton acceptor" evidence="8">
    <location>
        <position position="350"/>
    </location>
</feature>
<evidence type="ECO:0000256" key="4">
    <source>
        <dbReference type="ARBA" id="ARBA00022679"/>
    </source>
</evidence>
<comment type="caution">
    <text evidence="12">The sequence shown here is derived from an EMBL/GenBank/DDBJ whole genome shotgun (WGS) entry which is preliminary data.</text>
</comment>
<evidence type="ECO:0000313" key="12">
    <source>
        <dbReference type="EMBL" id="KKY21503.1"/>
    </source>
</evidence>
<dbReference type="Pfam" id="PF02803">
    <property type="entry name" value="Thiolase_C"/>
    <property type="match status" value="1"/>
</dbReference>
<dbReference type="PROSITE" id="PS00737">
    <property type="entry name" value="THIOLASE_2"/>
    <property type="match status" value="1"/>
</dbReference>
<evidence type="ECO:0000256" key="5">
    <source>
        <dbReference type="ARBA" id="ARBA00023315"/>
    </source>
</evidence>
<dbReference type="Pfam" id="PF00108">
    <property type="entry name" value="Thiolase_N"/>
    <property type="match status" value="1"/>
</dbReference>
<evidence type="ECO:0000256" key="1">
    <source>
        <dbReference type="ARBA" id="ARBA00001958"/>
    </source>
</evidence>
<organism evidence="12 13">
    <name type="scientific">Phaeomoniella chlamydospora</name>
    <name type="common">Phaeoacremonium chlamydosporum</name>
    <dbReference type="NCBI Taxonomy" id="158046"/>
    <lineage>
        <taxon>Eukaryota</taxon>
        <taxon>Fungi</taxon>
        <taxon>Dikarya</taxon>
        <taxon>Ascomycota</taxon>
        <taxon>Pezizomycotina</taxon>
        <taxon>Eurotiomycetes</taxon>
        <taxon>Chaetothyriomycetidae</taxon>
        <taxon>Phaeomoniellales</taxon>
        <taxon>Phaeomoniellaceae</taxon>
        <taxon>Phaeomoniella</taxon>
    </lineage>
</organism>
<dbReference type="GO" id="GO:0003988">
    <property type="term" value="F:acetyl-CoA C-acyltransferase activity"/>
    <property type="evidence" value="ECO:0007669"/>
    <property type="project" value="UniProtKB-EC"/>
</dbReference>
<evidence type="ECO:0000259" key="10">
    <source>
        <dbReference type="Pfam" id="PF00108"/>
    </source>
</evidence>
<comment type="pathway">
    <text evidence="2">Lipid metabolism; fatty acid metabolism.</text>
</comment>
<evidence type="ECO:0000256" key="7">
    <source>
        <dbReference type="ARBA" id="ARBA00047605"/>
    </source>
</evidence>
<evidence type="ECO:0000256" key="9">
    <source>
        <dbReference type="RuleBase" id="RU003557"/>
    </source>
</evidence>
<dbReference type="Gene3D" id="3.40.47.10">
    <property type="match status" value="2"/>
</dbReference>
<dbReference type="CDD" id="cd00751">
    <property type="entry name" value="thiolase"/>
    <property type="match status" value="1"/>
</dbReference>
<proteinExistence type="inferred from homology"/>
<dbReference type="InterPro" id="IPR002155">
    <property type="entry name" value="Thiolase"/>
</dbReference>
<evidence type="ECO:0000256" key="3">
    <source>
        <dbReference type="ARBA" id="ARBA00010982"/>
    </source>
</evidence>
<dbReference type="PANTHER" id="PTHR43853">
    <property type="entry name" value="3-KETOACYL-COA THIOLASE, PEROXISOMAL"/>
    <property type="match status" value="1"/>
</dbReference>
<evidence type="ECO:0000256" key="2">
    <source>
        <dbReference type="ARBA" id="ARBA00004872"/>
    </source>
</evidence>
<feature type="domain" description="Thiolase N-terminal" evidence="10">
    <location>
        <begin position="19"/>
        <end position="262"/>
    </location>
</feature>
<protein>
    <recommendedName>
        <fullName evidence="6">acetyl-CoA C-acyltransferase</fullName>
        <ecNumber evidence="6">2.3.1.16</ecNumber>
    </recommendedName>
</protein>
<dbReference type="AlphaFoldDB" id="A0A0G2GCX5"/>
<dbReference type="SUPFAM" id="SSF53901">
    <property type="entry name" value="Thiolase-like"/>
    <property type="match status" value="2"/>
</dbReference>
<dbReference type="InterPro" id="IPR020616">
    <property type="entry name" value="Thiolase_N"/>
</dbReference>
<keyword evidence="5 9" id="KW-0012">Acyltransferase</keyword>
<feature type="active site" description="Proton acceptor" evidence="8">
    <location>
        <position position="380"/>
    </location>
</feature>
<name>A0A0G2GCX5_PHACM</name>
<keyword evidence="4 9" id="KW-0808">Transferase</keyword>
<dbReference type="GO" id="GO:0010124">
    <property type="term" value="P:phenylacetate catabolic process"/>
    <property type="evidence" value="ECO:0007669"/>
    <property type="project" value="TreeGrafter"/>
</dbReference>
<dbReference type="EC" id="2.3.1.16" evidence="6"/>
<feature type="active site" description="Acyl-thioester intermediate" evidence="8">
    <location>
        <position position="88"/>
    </location>
</feature>
<evidence type="ECO:0000256" key="8">
    <source>
        <dbReference type="PIRSR" id="PIRSR000429-1"/>
    </source>
</evidence>
<dbReference type="PANTHER" id="PTHR43853:SF5">
    <property type="entry name" value="ACETYL-COA C-ACETYLTRANSFERASE"/>
    <property type="match status" value="1"/>
</dbReference>
<comment type="similarity">
    <text evidence="3 9">Belongs to the thiolase-like superfamily. Thiolase family.</text>
</comment>
<dbReference type="OrthoDB" id="5404651at2759"/>
<accession>A0A0G2GCX5</accession>
<dbReference type="EMBL" id="LCWF01000084">
    <property type="protein sequence ID" value="KKY21503.1"/>
    <property type="molecule type" value="Genomic_DNA"/>
</dbReference>
<comment type="cofactor">
    <cofactor evidence="1">
        <name>K(+)</name>
        <dbReference type="ChEBI" id="CHEBI:29103"/>
    </cofactor>
</comment>
<evidence type="ECO:0000259" key="11">
    <source>
        <dbReference type="Pfam" id="PF02803"/>
    </source>
</evidence>
<comment type="catalytic activity">
    <reaction evidence="7">
        <text>an acyl-CoA + acetyl-CoA = a 3-oxoacyl-CoA + CoA</text>
        <dbReference type="Rhea" id="RHEA:21564"/>
        <dbReference type="ChEBI" id="CHEBI:57287"/>
        <dbReference type="ChEBI" id="CHEBI:57288"/>
        <dbReference type="ChEBI" id="CHEBI:58342"/>
        <dbReference type="ChEBI" id="CHEBI:90726"/>
        <dbReference type="EC" id="2.3.1.16"/>
    </reaction>
</comment>
<gene>
    <name evidence="12" type="ORF">UCRPC4_g03607</name>
</gene>
<dbReference type="InterPro" id="IPR020617">
    <property type="entry name" value="Thiolase_C"/>
</dbReference>
<dbReference type="GO" id="GO:0005777">
    <property type="term" value="C:peroxisome"/>
    <property type="evidence" value="ECO:0007669"/>
    <property type="project" value="TreeGrafter"/>
</dbReference>
<reference evidence="12 13" key="1">
    <citation type="submission" date="2015-05" db="EMBL/GenBank/DDBJ databases">
        <title>Distinctive expansion of gene families associated with plant cell wall degradation and secondary metabolism in the genomes of grapevine trunk pathogens.</title>
        <authorList>
            <person name="Lawrence D.P."/>
            <person name="Travadon R."/>
            <person name="Rolshausen P.E."/>
            <person name="Baumgartner K."/>
        </authorList>
    </citation>
    <scope>NUCLEOTIDE SEQUENCE [LARGE SCALE GENOMIC DNA]</scope>
    <source>
        <strain evidence="12">UCRPC4</strain>
    </source>
</reference>